<name>A0A1I2XZR5_9FIRM</name>
<organism evidence="2 3">
    <name type="scientific">Desulfotruncus arcticus DSM 17038</name>
    <dbReference type="NCBI Taxonomy" id="1121424"/>
    <lineage>
        <taxon>Bacteria</taxon>
        <taxon>Bacillati</taxon>
        <taxon>Bacillota</taxon>
        <taxon>Clostridia</taxon>
        <taxon>Eubacteriales</taxon>
        <taxon>Desulfallaceae</taxon>
        <taxon>Desulfotruncus</taxon>
    </lineage>
</organism>
<sequence>MTEKVFFLFIAGIVSFTLIQIITDQIKRKRIRDKIILKLNRNYSQLLLGLIWLAFFLIWSFLLITEAQELYHSLGSTYINSVYQVLDLGYLQSLRSYFYENSMLRELNNIASYQHQLPSKLVWVFGSACLSILYFYKGCRHIEFIDNGIFLSGQIIRWDEIINFKWSSEKKPLGKNDRYYDLLLTLKKSKLIAFFGVHNQLEIKVNMKNKDIVNSLLESHINII</sequence>
<evidence type="ECO:0000256" key="1">
    <source>
        <dbReference type="SAM" id="Phobius"/>
    </source>
</evidence>
<dbReference type="RefSeq" id="WP_092474059.1">
    <property type="nucleotide sequence ID" value="NZ_FOOX01000019.1"/>
</dbReference>
<feature type="transmembrane region" description="Helical" evidence="1">
    <location>
        <begin position="6"/>
        <end position="23"/>
    </location>
</feature>
<evidence type="ECO:0008006" key="4">
    <source>
        <dbReference type="Google" id="ProtNLM"/>
    </source>
</evidence>
<proteinExistence type="predicted"/>
<accession>A0A1I2XZR5</accession>
<evidence type="ECO:0000313" key="3">
    <source>
        <dbReference type="Proteomes" id="UP000199337"/>
    </source>
</evidence>
<keyword evidence="3" id="KW-1185">Reference proteome</keyword>
<evidence type="ECO:0000313" key="2">
    <source>
        <dbReference type="EMBL" id="SFH18980.1"/>
    </source>
</evidence>
<dbReference type="Proteomes" id="UP000199337">
    <property type="component" value="Unassembled WGS sequence"/>
</dbReference>
<reference evidence="3" key="1">
    <citation type="submission" date="2016-10" db="EMBL/GenBank/DDBJ databases">
        <authorList>
            <person name="Varghese N."/>
            <person name="Submissions S."/>
        </authorList>
    </citation>
    <scope>NUCLEOTIDE SEQUENCE [LARGE SCALE GENOMIC DNA]</scope>
    <source>
        <strain evidence="3">DSM 17038</strain>
    </source>
</reference>
<dbReference type="STRING" id="341036.SAMN05660649_04216"/>
<dbReference type="EMBL" id="FOOX01000019">
    <property type="protein sequence ID" value="SFH18980.1"/>
    <property type="molecule type" value="Genomic_DNA"/>
</dbReference>
<keyword evidence="1" id="KW-1133">Transmembrane helix</keyword>
<dbReference type="AlphaFoldDB" id="A0A1I2XZR5"/>
<keyword evidence="1" id="KW-0472">Membrane</keyword>
<feature type="transmembrane region" description="Helical" evidence="1">
    <location>
        <begin position="43"/>
        <end position="64"/>
    </location>
</feature>
<protein>
    <recommendedName>
        <fullName evidence="4">DUF5673 domain-containing protein</fullName>
    </recommendedName>
</protein>
<dbReference type="OrthoDB" id="1910002at2"/>
<keyword evidence="1" id="KW-0812">Transmembrane</keyword>
<gene>
    <name evidence="2" type="ORF">SAMN05660649_04216</name>
</gene>